<feature type="transmembrane region" description="Helical" evidence="1">
    <location>
        <begin position="12"/>
        <end position="35"/>
    </location>
</feature>
<keyword evidence="1" id="KW-1133">Transmembrane helix</keyword>
<accession>A0A7Y9ZIE0</accession>
<organism evidence="2 3">
    <name type="scientific">Nocardioides aromaticivorans</name>
    <dbReference type="NCBI Taxonomy" id="200618"/>
    <lineage>
        <taxon>Bacteria</taxon>
        <taxon>Bacillati</taxon>
        <taxon>Actinomycetota</taxon>
        <taxon>Actinomycetes</taxon>
        <taxon>Propionibacteriales</taxon>
        <taxon>Nocardioidaceae</taxon>
        <taxon>Nocardioides</taxon>
    </lineage>
</organism>
<evidence type="ECO:0000313" key="3">
    <source>
        <dbReference type="Proteomes" id="UP000562045"/>
    </source>
</evidence>
<name>A0A7Y9ZIE0_9ACTN</name>
<dbReference type="AlphaFoldDB" id="A0A7Y9ZIE0"/>
<evidence type="ECO:0008006" key="4">
    <source>
        <dbReference type="Google" id="ProtNLM"/>
    </source>
</evidence>
<keyword evidence="1" id="KW-0472">Membrane</keyword>
<feature type="transmembrane region" description="Helical" evidence="1">
    <location>
        <begin position="143"/>
        <end position="164"/>
    </location>
</feature>
<comment type="caution">
    <text evidence="2">The sequence shown here is derived from an EMBL/GenBank/DDBJ whole genome shotgun (WGS) entry which is preliminary data.</text>
</comment>
<keyword evidence="1" id="KW-0812">Transmembrane</keyword>
<dbReference type="EMBL" id="JACBZM010000001">
    <property type="protein sequence ID" value="NYI45440.1"/>
    <property type="molecule type" value="Genomic_DNA"/>
</dbReference>
<dbReference type="Proteomes" id="UP000562045">
    <property type="component" value="Unassembled WGS sequence"/>
</dbReference>
<sequence>MSSQSNEPKAATVARQVLALVFLVAMIGAPVVWLVGLDQERTDLRDLPACGATVSSDCLELRPGTVEFKSTRSRKERKKGKATFEAADGERDGLRLEWGPSVDGDVHGIYHDDHIIGVQGEDGRRWAKAGLGGVFGLPPLGHVGISVLLVLITVGSGFAIHVLNRRDPGGQAAREAKAAAAREKLNRRFG</sequence>
<protein>
    <recommendedName>
        <fullName evidence="4">Transmembrane protein</fullName>
    </recommendedName>
</protein>
<evidence type="ECO:0000313" key="2">
    <source>
        <dbReference type="EMBL" id="NYI45440.1"/>
    </source>
</evidence>
<evidence type="ECO:0000256" key="1">
    <source>
        <dbReference type="SAM" id="Phobius"/>
    </source>
</evidence>
<reference evidence="2 3" key="1">
    <citation type="submission" date="2020-07" db="EMBL/GenBank/DDBJ databases">
        <title>Sequencing the genomes of 1000 actinobacteria strains.</title>
        <authorList>
            <person name="Klenk H.-P."/>
        </authorList>
    </citation>
    <scope>NUCLEOTIDE SEQUENCE [LARGE SCALE GENOMIC DNA]</scope>
    <source>
        <strain evidence="2 3">DSM 15131</strain>
    </source>
</reference>
<gene>
    <name evidence="2" type="ORF">BJ993_002520</name>
</gene>
<dbReference type="RefSeq" id="WP_179649059.1">
    <property type="nucleotide sequence ID" value="NZ_JACBZM010000001.1"/>
</dbReference>
<proteinExistence type="predicted"/>